<dbReference type="Proteomes" id="UP000321168">
    <property type="component" value="Unassembled WGS sequence"/>
</dbReference>
<feature type="domain" description="Histidine kinase" evidence="7">
    <location>
        <begin position="258"/>
        <end position="468"/>
    </location>
</feature>
<evidence type="ECO:0000259" key="7">
    <source>
        <dbReference type="PROSITE" id="PS50109"/>
    </source>
</evidence>
<feature type="transmembrane region" description="Helical" evidence="6">
    <location>
        <begin position="59"/>
        <end position="81"/>
    </location>
</feature>
<feature type="transmembrane region" description="Helical" evidence="6">
    <location>
        <begin position="141"/>
        <end position="157"/>
    </location>
</feature>
<feature type="transmembrane region" description="Helical" evidence="6">
    <location>
        <begin position="118"/>
        <end position="135"/>
    </location>
</feature>
<dbReference type="PROSITE" id="PS50109">
    <property type="entry name" value="HIS_KIN"/>
    <property type="match status" value="1"/>
</dbReference>
<comment type="catalytic activity">
    <reaction evidence="1">
        <text>ATP + protein L-histidine = ADP + protein N-phospho-L-histidine.</text>
        <dbReference type="EC" id="2.7.13.3"/>
    </reaction>
</comment>
<proteinExistence type="predicted"/>
<evidence type="ECO:0000313" key="8">
    <source>
        <dbReference type="EMBL" id="TXC81331.1"/>
    </source>
</evidence>
<dbReference type="Gene3D" id="3.30.565.10">
    <property type="entry name" value="Histidine kinase-like ATPase, C-terminal domain"/>
    <property type="match status" value="1"/>
</dbReference>
<dbReference type="InterPro" id="IPR036890">
    <property type="entry name" value="HATPase_C_sf"/>
</dbReference>
<dbReference type="GO" id="GO:0000155">
    <property type="term" value="F:phosphorelay sensor kinase activity"/>
    <property type="evidence" value="ECO:0007669"/>
    <property type="project" value="InterPro"/>
</dbReference>
<keyword evidence="6" id="KW-0812">Transmembrane</keyword>
<evidence type="ECO:0000313" key="9">
    <source>
        <dbReference type="Proteomes" id="UP000321168"/>
    </source>
</evidence>
<name>A0A5C6VA29_9FLAO</name>
<feature type="transmembrane region" description="Helical" evidence="6">
    <location>
        <begin position="87"/>
        <end position="106"/>
    </location>
</feature>
<keyword evidence="4 8" id="KW-0418">Kinase</keyword>
<evidence type="ECO:0000256" key="4">
    <source>
        <dbReference type="ARBA" id="ARBA00022777"/>
    </source>
</evidence>
<dbReference type="InterPro" id="IPR036097">
    <property type="entry name" value="HisK_dim/P_sf"/>
</dbReference>
<reference evidence="8 9" key="1">
    <citation type="submission" date="2019-08" db="EMBL/GenBank/DDBJ databases">
        <title>Genome of Luteibaculum oceani JCM 18817.</title>
        <authorList>
            <person name="Bowman J.P."/>
        </authorList>
    </citation>
    <scope>NUCLEOTIDE SEQUENCE [LARGE SCALE GENOMIC DNA]</scope>
    <source>
        <strain evidence="8 9">JCM 18817</strain>
    </source>
</reference>
<feature type="transmembrane region" description="Helical" evidence="6">
    <location>
        <begin position="196"/>
        <end position="215"/>
    </location>
</feature>
<protein>
    <recommendedName>
        <fullName evidence="2">histidine kinase</fullName>
        <ecNumber evidence="2">2.7.13.3</ecNumber>
    </recommendedName>
</protein>
<dbReference type="EMBL" id="VORB01000004">
    <property type="protein sequence ID" value="TXC81331.1"/>
    <property type="molecule type" value="Genomic_DNA"/>
</dbReference>
<dbReference type="SMART" id="SM00387">
    <property type="entry name" value="HATPase_c"/>
    <property type="match status" value="1"/>
</dbReference>
<dbReference type="PANTHER" id="PTHR43711:SF31">
    <property type="entry name" value="HISTIDINE KINASE"/>
    <property type="match status" value="1"/>
</dbReference>
<dbReference type="CDD" id="cd00082">
    <property type="entry name" value="HisKA"/>
    <property type="match status" value="1"/>
</dbReference>
<evidence type="ECO:0000256" key="3">
    <source>
        <dbReference type="ARBA" id="ARBA00022679"/>
    </source>
</evidence>
<organism evidence="8 9">
    <name type="scientific">Luteibaculum oceani</name>
    <dbReference type="NCBI Taxonomy" id="1294296"/>
    <lineage>
        <taxon>Bacteria</taxon>
        <taxon>Pseudomonadati</taxon>
        <taxon>Bacteroidota</taxon>
        <taxon>Flavobacteriia</taxon>
        <taxon>Flavobacteriales</taxon>
        <taxon>Luteibaculaceae</taxon>
        <taxon>Luteibaculum</taxon>
    </lineage>
</organism>
<keyword evidence="6" id="KW-0472">Membrane</keyword>
<feature type="transmembrane region" description="Helical" evidence="6">
    <location>
        <begin position="164"/>
        <end position="184"/>
    </location>
</feature>
<dbReference type="OrthoDB" id="9810447at2"/>
<dbReference type="InterPro" id="IPR003661">
    <property type="entry name" value="HisK_dim/P_dom"/>
</dbReference>
<dbReference type="EC" id="2.7.13.3" evidence="2"/>
<dbReference type="Pfam" id="PF00512">
    <property type="entry name" value="HisKA"/>
    <property type="match status" value="1"/>
</dbReference>
<dbReference type="SUPFAM" id="SSF47384">
    <property type="entry name" value="Homodimeric domain of signal transducing histidine kinase"/>
    <property type="match status" value="1"/>
</dbReference>
<dbReference type="SMART" id="SM00388">
    <property type="entry name" value="HisKA"/>
    <property type="match status" value="1"/>
</dbReference>
<gene>
    <name evidence="8" type="ORF">FRX97_04830</name>
</gene>
<dbReference type="Gene3D" id="1.10.287.130">
    <property type="match status" value="1"/>
</dbReference>
<keyword evidence="5" id="KW-0902">Two-component regulatory system</keyword>
<dbReference type="InterPro" id="IPR003594">
    <property type="entry name" value="HATPase_dom"/>
</dbReference>
<comment type="caution">
    <text evidence="8">The sequence shown here is derived from an EMBL/GenBank/DDBJ whole genome shotgun (WGS) entry which is preliminary data.</text>
</comment>
<dbReference type="InterPro" id="IPR005467">
    <property type="entry name" value="His_kinase_dom"/>
</dbReference>
<keyword evidence="6" id="KW-1133">Transmembrane helix</keyword>
<evidence type="ECO:0000256" key="1">
    <source>
        <dbReference type="ARBA" id="ARBA00000085"/>
    </source>
</evidence>
<dbReference type="AlphaFoldDB" id="A0A5C6VA29"/>
<evidence type="ECO:0000256" key="6">
    <source>
        <dbReference type="SAM" id="Phobius"/>
    </source>
</evidence>
<dbReference type="Pfam" id="PF02518">
    <property type="entry name" value="HATPase_c"/>
    <property type="match status" value="1"/>
</dbReference>
<sequence>MLLIDYKCLLILFISQLICFSRHYYKHPNTNSLMTLKDLIPKIEFNRDYKSSSDRINSFLLSVITGTCILINGVVLLFTFYSDTASIIQAAFTCTLAGMILSFLYNQGKASQRIFGKNFFIVLCNLSLVVINLLFEIEAGFLFYYLAIAPLSVVLFKPGKKVSYFYSALTVASLVFSLILYSFIPPISSIRPEILYIFQWINPIFSTSLLIIITFNSSRIKSEIISDIERKNKLLTESIERELYLKLQFKSLDEFASIVAHDLKAPLSNLKYLVDRFKSSIQNQETNKLEGLNNTLESCVNNAQSLIESILHYSKANLKNGKLEHFKLVDLFLELENTFKTKGKINFDSSTAPSTIFGNKFQIEQVLLNLIDNAFHHAKYGNTIKITVKELNQGSLVFKVTDFAIGSNIETTKEDDSFEFTPTPPSGSHLGIGLSIVRKLVFQNGGEFGMETTSSIGNIYWFSWPKNQKLTVEKLVFLN</sequence>
<evidence type="ECO:0000256" key="2">
    <source>
        <dbReference type="ARBA" id="ARBA00012438"/>
    </source>
</evidence>
<dbReference type="CDD" id="cd00075">
    <property type="entry name" value="HATPase"/>
    <property type="match status" value="1"/>
</dbReference>
<keyword evidence="9" id="KW-1185">Reference proteome</keyword>
<dbReference type="SUPFAM" id="SSF55874">
    <property type="entry name" value="ATPase domain of HSP90 chaperone/DNA topoisomerase II/histidine kinase"/>
    <property type="match status" value="1"/>
</dbReference>
<accession>A0A5C6VA29</accession>
<keyword evidence="3" id="KW-0808">Transferase</keyword>
<dbReference type="InterPro" id="IPR050736">
    <property type="entry name" value="Sensor_HK_Regulatory"/>
</dbReference>
<evidence type="ECO:0000256" key="5">
    <source>
        <dbReference type="ARBA" id="ARBA00023012"/>
    </source>
</evidence>
<dbReference type="PANTHER" id="PTHR43711">
    <property type="entry name" value="TWO-COMPONENT HISTIDINE KINASE"/>
    <property type="match status" value="1"/>
</dbReference>